<feature type="domain" description="Beta-lactamase-related" evidence="1">
    <location>
        <begin position="6"/>
        <end position="307"/>
    </location>
</feature>
<dbReference type="Pfam" id="PF00144">
    <property type="entry name" value="Beta-lactamase"/>
    <property type="match status" value="1"/>
</dbReference>
<dbReference type="PANTHER" id="PTHR46825">
    <property type="entry name" value="D-ALANYL-D-ALANINE-CARBOXYPEPTIDASE/ENDOPEPTIDASE AMPH"/>
    <property type="match status" value="1"/>
</dbReference>
<evidence type="ECO:0000259" key="1">
    <source>
        <dbReference type="Pfam" id="PF00144"/>
    </source>
</evidence>
<dbReference type="SUPFAM" id="SSF56601">
    <property type="entry name" value="beta-lactamase/transpeptidase-like"/>
    <property type="match status" value="1"/>
</dbReference>
<dbReference type="Proteomes" id="UP001273531">
    <property type="component" value="Unassembled WGS sequence"/>
</dbReference>
<dbReference type="EMBL" id="JAWJEJ010000001">
    <property type="protein sequence ID" value="MDV3455349.1"/>
    <property type="molecule type" value="Genomic_DNA"/>
</dbReference>
<proteinExistence type="predicted"/>
<organism evidence="2 3">
    <name type="scientific">Sphingomonas agrestis</name>
    <dbReference type="NCBI Taxonomy" id="3080540"/>
    <lineage>
        <taxon>Bacteria</taxon>
        <taxon>Pseudomonadati</taxon>
        <taxon>Pseudomonadota</taxon>
        <taxon>Alphaproteobacteria</taxon>
        <taxon>Sphingomonadales</taxon>
        <taxon>Sphingomonadaceae</taxon>
        <taxon>Sphingomonas</taxon>
    </lineage>
</organism>
<gene>
    <name evidence="2" type="ORF">RZN05_00015</name>
</gene>
<evidence type="ECO:0000313" key="2">
    <source>
        <dbReference type="EMBL" id="MDV3455349.1"/>
    </source>
</evidence>
<name>A0ABU3Y1U5_9SPHN</name>
<keyword evidence="3" id="KW-1185">Reference proteome</keyword>
<dbReference type="PANTHER" id="PTHR46825:SF9">
    <property type="entry name" value="BETA-LACTAMASE-RELATED DOMAIN-CONTAINING PROTEIN"/>
    <property type="match status" value="1"/>
</dbReference>
<dbReference type="Gene3D" id="3.40.710.10">
    <property type="entry name" value="DD-peptidase/beta-lactamase superfamily"/>
    <property type="match status" value="1"/>
</dbReference>
<keyword evidence="2" id="KW-0378">Hydrolase</keyword>
<comment type="caution">
    <text evidence="2">The sequence shown here is derived from an EMBL/GenBank/DDBJ whole genome shotgun (WGS) entry which is preliminary data.</text>
</comment>
<accession>A0ABU3Y1U5</accession>
<protein>
    <submittedName>
        <fullName evidence="2">Serine hydrolase domain-containing protein</fullName>
        <ecNumber evidence="2">3.1.1.103</ecNumber>
    </submittedName>
</protein>
<reference evidence="2 3" key="1">
    <citation type="submission" date="2023-10" db="EMBL/GenBank/DDBJ databases">
        <title>Sphingomonas sp. HF-S4 16S ribosomal RNA gene Genome sequencing and assembly.</title>
        <authorList>
            <person name="Lee H."/>
        </authorList>
    </citation>
    <scope>NUCLEOTIDE SEQUENCE [LARGE SCALE GENOMIC DNA]</scope>
    <source>
        <strain evidence="2 3">HF-S4</strain>
    </source>
</reference>
<sequence>MFASVARKDTPGCTLDVRRGGKILAQRSYGMANLETPQPNGLDTVFEAGSVSKQLTGALAARLIERGTLSFDDSIRRWLPELPALYQPVMLGMLLHHTSGIRDWGVLADLTGWPRGSRAYSMEDAIALIAQQKAFNFPPGTEFLYSNSNYLLMARIIERAAGQPFAEFAAAELFTPLGMTQTRWRSDFRPVVPRRAQAYSPDANGAWQLDMPFEDVVGPGGLLTTVGDLQRWNAALDEPRRGWVALMTEPGRLTDGTRVPYGLGIELGPVAGRDAFSHAGSTAGYRAWLGRFPADHLWIALLCNSGSINTEELGPQLASLFLPAATPKQNATAQVATATGVPADVPGAYRNLATDTMVKIVEAESGLRIGSSRFLIISPDDFAAEDGRRARVSRDSGGHVSALVVTRSGNAPIWLEPTRTSNPDAAELAQLAGCYRSHDTDGEHCLVFADGALRWRSPRGTSQPLQPTIADTFSAPESGWTLRIRRDAKGAGAGFSASIGRARQIPFERQQATVR</sequence>
<dbReference type="RefSeq" id="WP_317227526.1">
    <property type="nucleotide sequence ID" value="NZ_JAWJEJ010000001.1"/>
</dbReference>
<dbReference type="GO" id="GO:0016787">
    <property type="term" value="F:hydrolase activity"/>
    <property type="evidence" value="ECO:0007669"/>
    <property type="project" value="UniProtKB-KW"/>
</dbReference>
<dbReference type="EC" id="3.1.1.103" evidence="2"/>
<evidence type="ECO:0000313" key="3">
    <source>
        <dbReference type="Proteomes" id="UP001273531"/>
    </source>
</evidence>
<dbReference type="InterPro" id="IPR012338">
    <property type="entry name" value="Beta-lactam/transpept-like"/>
</dbReference>
<dbReference type="InterPro" id="IPR050491">
    <property type="entry name" value="AmpC-like"/>
</dbReference>
<dbReference type="InterPro" id="IPR001466">
    <property type="entry name" value="Beta-lactam-related"/>
</dbReference>